<evidence type="ECO:0000313" key="3">
    <source>
        <dbReference type="Proteomes" id="UP001224890"/>
    </source>
</evidence>
<accession>A0AAJ0EVK4</accession>
<organism evidence="2 3">
    <name type="scientific">Colletotrichum godetiae</name>
    <dbReference type="NCBI Taxonomy" id="1209918"/>
    <lineage>
        <taxon>Eukaryota</taxon>
        <taxon>Fungi</taxon>
        <taxon>Dikarya</taxon>
        <taxon>Ascomycota</taxon>
        <taxon>Pezizomycotina</taxon>
        <taxon>Sordariomycetes</taxon>
        <taxon>Hypocreomycetidae</taxon>
        <taxon>Glomerellales</taxon>
        <taxon>Glomerellaceae</taxon>
        <taxon>Colletotrichum</taxon>
        <taxon>Colletotrichum acutatum species complex</taxon>
    </lineage>
</organism>
<name>A0AAJ0EVK4_9PEZI</name>
<dbReference type="AlphaFoldDB" id="A0AAJ0EVK4"/>
<keyword evidence="3" id="KW-1185">Reference proteome</keyword>
<feature type="compositionally biased region" description="Acidic residues" evidence="1">
    <location>
        <begin position="237"/>
        <end position="260"/>
    </location>
</feature>
<proteinExistence type="predicted"/>
<protein>
    <submittedName>
        <fullName evidence="2">Uncharacterized protein</fullName>
    </submittedName>
</protein>
<gene>
    <name evidence="2" type="ORF">BDP55DRAFT_659339</name>
</gene>
<sequence>MLAVVDFHSPLPSPSSPSFSTSPSHRRISTALPAFRKLRAADAERRGYLTSAQLHELSTHGISLLDVLQMNDVPRVVSSGLGGRLVAAAASGALGVARECNLLDEEGTLLELLADPEEEDFGTKLRIRDQGSRSGGGSGLRCCVGVDDEVEMDVEDGGVYENDDMDEDGDENGGNVEGMYDGLVDEMEAGHPVDDGSYLVSPLYPETFTAEQDWEEHGGIPLAVTTSQPSEDLMTFSDDEDDEDDDIYDPPTDFDPEQPETDLRVRPLNIPRKKPTLRRSHNFREIDTTGEETTTTAVLVDEETGEDPELRRFFNEIGARVVATRSNMIIE</sequence>
<reference evidence="2" key="1">
    <citation type="submission" date="2021-06" db="EMBL/GenBank/DDBJ databases">
        <title>Comparative genomics, transcriptomics and evolutionary studies reveal genomic signatures of adaptation to plant cell wall in hemibiotrophic fungi.</title>
        <authorList>
            <consortium name="DOE Joint Genome Institute"/>
            <person name="Baroncelli R."/>
            <person name="Diaz J.F."/>
            <person name="Benocci T."/>
            <person name="Peng M."/>
            <person name="Battaglia E."/>
            <person name="Haridas S."/>
            <person name="Andreopoulos W."/>
            <person name="Labutti K."/>
            <person name="Pangilinan J."/>
            <person name="Floch G.L."/>
            <person name="Makela M.R."/>
            <person name="Henrissat B."/>
            <person name="Grigoriev I.V."/>
            <person name="Crouch J.A."/>
            <person name="De Vries R.P."/>
            <person name="Sukno S.A."/>
            <person name="Thon M.R."/>
        </authorList>
    </citation>
    <scope>NUCLEOTIDE SEQUENCE</scope>
    <source>
        <strain evidence="2">CBS 193.32</strain>
    </source>
</reference>
<dbReference type="RefSeq" id="XP_060431440.1">
    <property type="nucleotide sequence ID" value="XM_060574540.1"/>
</dbReference>
<evidence type="ECO:0000313" key="2">
    <source>
        <dbReference type="EMBL" id="KAK1687745.1"/>
    </source>
</evidence>
<dbReference type="GeneID" id="85459066"/>
<evidence type="ECO:0000256" key="1">
    <source>
        <dbReference type="SAM" id="MobiDB-lite"/>
    </source>
</evidence>
<feature type="region of interest" description="Disordered" evidence="1">
    <location>
        <begin position="222"/>
        <end position="261"/>
    </location>
</feature>
<comment type="caution">
    <text evidence="2">The sequence shown here is derived from an EMBL/GenBank/DDBJ whole genome shotgun (WGS) entry which is preliminary data.</text>
</comment>
<dbReference type="EMBL" id="JAHMHR010000014">
    <property type="protein sequence ID" value="KAK1687745.1"/>
    <property type="molecule type" value="Genomic_DNA"/>
</dbReference>
<dbReference type="Proteomes" id="UP001224890">
    <property type="component" value="Unassembled WGS sequence"/>
</dbReference>
<feature type="region of interest" description="Disordered" evidence="1">
    <location>
        <begin position="1"/>
        <end position="25"/>
    </location>
</feature>